<dbReference type="PANTHER" id="PTHR43080">
    <property type="entry name" value="CBS DOMAIN-CONTAINING PROTEIN CBSX3, MITOCHONDRIAL"/>
    <property type="match status" value="1"/>
</dbReference>
<dbReference type="AlphaFoldDB" id="A0A8T3VXB2"/>
<gene>
    <name evidence="4" type="ORF">E7Z75_08020</name>
</gene>
<evidence type="ECO:0000313" key="4">
    <source>
        <dbReference type="EMBL" id="MBE6513068.1"/>
    </source>
</evidence>
<dbReference type="Pfam" id="PF00571">
    <property type="entry name" value="CBS"/>
    <property type="match status" value="2"/>
</dbReference>
<proteinExistence type="predicted"/>
<evidence type="ECO:0000256" key="1">
    <source>
        <dbReference type="ARBA" id="ARBA00023122"/>
    </source>
</evidence>
<name>A0A8T3VXB2_METOL</name>
<organism evidence="4 5">
    <name type="scientific">Methanobrevibacter olleyae</name>
    <dbReference type="NCBI Taxonomy" id="294671"/>
    <lineage>
        <taxon>Archaea</taxon>
        <taxon>Methanobacteriati</taxon>
        <taxon>Methanobacteriota</taxon>
        <taxon>Methanomada group</taxon>
        <taxon>Methanobacteria</taxon>
        <taxon>Methanobacteriales</taxon>
        <taxon>Methanobacteriaceae</taxon>
        <taxon>Methanobrevibacter</taxon>
    </lineage>
</organism>
<reference evidence="4" key="1">
    <citation type="submission" date="2019-04" db="EMBL/GenBank/DDBJ databases">
        <title>Evolution of Biomass-Degrading Anaerobic Consortia Revealed by Metagenomics.</title>
        <authorList>
            <person name="Peng X."/>
        </authorList>
    </citation>
    <scope>NUCLEOTIDE SEQUENCE</scope>
    <source>
        <strain evidence="4">SIG14</strain>
    </source>
</reference>
<evidence type="ECO:0000256" key="2">
    <source>
        <dbReference type="PROSITE-ProRule" id="PRU00703"/>
    </source>
</evidence>
<dbReference type="PROSITE" id="PS51371">
    <property type="entry name" value="CBS"/>
    <property type="match status" value="1"/>
</dbReference>
<dbReference type="InterPro" id="IPR051257">
    <property type="entry name" value="Diverse_CBS-Domain"/>
</dbReference>
<keyword evidence="1 2" id="KW-0129">CBS domain</keyword>
<protein>
    <submittedName>
        <fullName evidence="4">CBS domain-containing protein</fullName>
    </submittedName>
</protein>
<dbReference type="InterPro" id="IPR000644">
    <property type="entry name" value="CBS_dom"/>
</dbReference>
<evidence type="ECO:0000313" key="5">
    <source>
        <dbReference type="Proteomes" id="UP000732619"/>
    </source>
</evidence>
<dbReference type="InterPro" id="IPR046342">
    <property type="entry name" value="CBS_dom_sf"/>
</dbReference>
<dbReference type="InterPro" id="IPR016486">
    <property type="entry name" value="UCP006591_CBS"/>
</dbReference>
<evidence type="ECO:0000259" key="3">
    <source>
        <dbReference type="PROSITE" id="PS51371"/>
    </source>
</evidence>
<feature type="domain" description="CBS" evidence="3">
    <location>
        <begin position="7"/>
        <end position="67"/>
    </location>
</feature>
<dbReference type="Gene3D" id="3.10.580.10">
    <property type="entry name" value="CBS-domain"/>
    <property type="match status" value="2"/>
</dbReference>
<dbReference type="CDD" id="cd02205">
    <property type="entry name" value="CBS_pair_SF"/>
    <property type="match status" value="1"/>
</dbReference>
<dbReference type="PIRSF" id="PIRSF006591">
    <property type="entry name" value="UCP006591_CBS_MJ1004"/>
    <property type="match status" value="1"/>
</dbReference>
<dbReference type="Proteomes" id="UP000732619">
    <property type="component" value="Unassembled WGS sequence"/>
</dbReference>
<accession>A0A8T3VXB2</accession>
<dbReference type="SUPFAM" id="SSF54631">
    <property type="entry name" value="CBS-domain pair"/>
    <property type="match status" value="1"/>
</dbReference>
<sequence>MKAKEMMDKEFVFVSKNDSIEYVSLKMEEYKRFTAPVLDENMKLEGWITSFNITKGLREGKTNIADVMSPVEEIMTIGENEPARNVVIAASNNKLISIPIINDENQVIGVSRSVDIVDSMSSLYDIKVNKIYKAMEKELRGVSWDELMEASAKISTRTTGVKITAEEYEKNIENATFGEAIWATGGLEKFFAGLISVGELVIARKVGRARR</sequence>
<comment type="caution">
    <text evidence="4">The sequence shown here is derived from an EMBL/GenBank/DDBJ whole genome shotgun (WGS) entry which is preliminary data.</text>
</comment>
<dbReference type="PANTHER" id="PTHR43080:SF2">
    <property type="entry name" value="CBS DOMAIN-CONTAINING PROTEIN"/>
    <property type="match status" value="1"/>
</dbReference>
<dbReference type="EMBL" id="SUTG01000045">
    <property type="protein sequence ID" value="MBE6513068.1"/>
    <property type="molecule type" value="Genomic_DNA"/>
</dbReference>